<reference evidence="3 4" key="1">
    <citation type="submission" date="2011-11" db="EMBL/GenBank/DDBJ databases">
        <title>Complete sequence of Granulicella mallensis MP5ACTX8.</title>
        <authorList>
            <consortium name="US DOE Joint Genome Institute"/>
            <person name="Lucas S."/>
            <person name="Copeland A."/>
            <person name="Lapidus A."/>
            <person name="Cheng J.-F."/>
            <person name="Goodwin L."/>
            <person name="Pitluck S."/>
            <person name="Peters L."/>
            <person name="Lu M."/>
            <person name="Detter J.C."/>
            <person name="Han C."/>
            <person name="Tapia R."/>
            <person name="Land M."/>
            <person name="Hauser L."/>
            <person name="Kyrpides N."/>
            <person name="Ivanova N."/>
            <person name="Mikhailova N."/>
            <person name="Pagani I."/>
            <person name="Rawat S."/>
            <person name="Mannisto M."/>
            <person name="Haggblom M."/>
            <person name="Woyke T."/>
        </authorList>
    </citation>
    <scope>NUCLEOTIDE SEQUENCE [LARGE SCALE GENOMIC DNA]</scope>
    <source>
        <strain evidence="4">ATCC BAA-1857 / DSM 23137 / MP5ACTX8</strain>
    </source>
</reference>
<dbReference type="RefSeq" id="WP_014264554.1">
    <property type="nucleotide sequence ID" value="NC_016631.1"/>
</dbReference>
<comment type="similarity">
    <text evidence="1">Belongs to the DapA family.</text>
</comment>
<sequence>MSGEAMLIDGIHIPLTVPFYRDGNSYLRKLEHNVGRYSLTPAAGLVALGPGSEGSTLSDVETDEVLQAVGQSAAREKVLIAGIAKDSVRRAVAMAESAERASFDSVLLAAPHTLLPDAELALFFRAVADASPLPVLLWSHATAPSRQLPITLVAELAEHANIVGLYDADLSVERYGLIATATASVRRDVTVTTIFAPVTRRMVVPESGEGPATFVSAESLGGGAALAVATPKATIKTRTKTVGFQVMAAGDASELLPLLEAGVPGALPRLAACSPQACHEVFAAFKDGDPALSAEKAKRLRMADEVMRKLGVAGIKYGCDLNGYFGGSPRLPRLPLNIEQRELVEVALRELRN</sequence>
<dbReference type="Gene3D" id="3.20.20.70">
    <property type="entry name" value="Aldolase class I"/>
    <property type="match status" value="1"/>
</dbReference>
<dbReference type="EMBL" id="CP003130">
    <property type="protein sequence ID" value="AEU35674.1"/>
    <property type="molecule type" value="Genomic_DNA"/>
</dbReference>
<evidence type="ECO:0000313" key="3">
    <source>
        <dbReference type="EMBL" id="AEU35674.1"/>
    </source>
</evidence>
<gene>
    <name evidence="3" type="ordered locus">AciX8_1331</name>
</gene>
<dbReference type="HOGENOM" id="CLU_049343_0_1_0"/>
<dbReference type="Proteomes" id="UP000007113">
    <property type="component" value="Chromosome"/>
</dbReference>
<proteinExistence type="inferred from homology"/>
<keyword evidence="4" id="KW-1185">Reference proteome</keyword>
<evidence type="ECO:0000313" key="4">
    <source>
        <dbReference type="Proteomes" id="UP000007113"/>
    </source>
</evidence>
<evidence type="ECO:0000256" key="1">
    <source>
        <dbReference type="ARBA" id="ARBA00007592"/>
    </source>
</evidence>
<dbReference type="PANTHER" id="PTHR12128">
    <property type="entry name" value="DIHYDRODIPICOLINATE SYNTHASE"/>
    <property type="match status" value="1"/>
</dbReference>
<dbReference type="SUPFAM" id="SSF51569">
    <property type="entry name" value="Aldolase"/>
    <property type="match status" value="2"/>
</dbReference>
<dbReference type="InterPro" id="IPR013785">
    <property type="entry name" value="Aldolase_TIM"/>
</dbReference>
<dbReference type="KEGG" id="gma:AciX8_1331"/>
<dbReference type="SMART" id="SM01130">
    <property type="entry name" value="DHDPS"/>
    <property type="match status" value="1"/>
</dbReference>
<protein>
    <submittedName>
        <fullName evidence="3">Dihydrodipicolinate synthetase</fullName>
    </submittedName>
</protein>
<dbReference type="CDD" id="cd00408">
    <property type="entry name" value="DHDPS-like"/>
    <property type="match status" value="1"/>
</dbReference>
<dbReference type="AlphaFoldDB" id="G8NZ22"/>
<keyword evidence="2" id="KW-0456">Lyase</keyword>
<dbReference type="STRING" id="682795.AciX8_1331"/>
<dbReference type="GO" id="GO:0008840">
    <property type="term" value="F:4-hydroxy-tetrahydrodipicolinate synthase activity"/>
    <property type="evidence" value="ECO:0007669"/>
    <property type="project" value="TreeGrafter"/>
</dbReference>
<accession>G8NZ22</accession>
<name>G8NZ22_GRAMM</name>
<dbReference type="Pfam" id="PF00701">
    <property type="entry name" value="DHDPS"/>
    <property type="match status" value="1"/>
</dbReference>
<dbReference type="eggNOG" id="COG0329">
    <property type="taxonomic scope" value="Bacteria"/>
</dbReference>
<organism evidence="3 4">
    <name type="scientific">Granulicella mallensis (strain ATCC BAA-1857 / DSM 23137 / MP5ACTX8)</name>
    <dbReference type="NCBI Taxonomy" id="682795"/>
    <lineage>
        <taxon>Bacteria</taxon>
        <taxon>Pseudomonadati</taxon>
        <taxon>Acidobacteriota</taxon>
        <taxon>Terriglobia</taxon>
        <taxon>Terriglobales</taxon>
        <taxon>Acidobacteriaceae</taxon>
        <taxon>Granulicella</taxon>
    </lineage>
</organism>
<dbReference type="InterPro" id="IPR002220">
    <property type="entry name" value="DapA-like"/>
</dbReference>
<evidence type="ECO:0000256" key="2">
    <source>
        <dbReference type="ARBA" id="ARBA00023239"/>
    </source>
</evidence>
<dbReference type="PANTHER" id="PTHR12128:SF66">
    <property type="entry name" value="4-HYDROXY-2-OXOGLUTARATE ALDOLASE, MITOCHONDRIAL"/>
    <property type="match status" value="1"/>
</dbReference>